<dbReference type="Pfam" id="PF22191">
    <property type="entry name" value="IBR_1"/>
    <property type="match status" value="1"/>
</dbReference>
<name>A0AAD4XK53_9MAGN</name>
<evidence type="ECO:0000256" key="12">
    <source>
        <dbReference type="ARBA" id="ARBA00022833"/>
    </source>
</evidence>
<feature type="compositionally biased region" description="Acidic residues" evidence="14">
    <location>
        <begin position="1"/>
        <end position="39"/>
    </location>
</feature>
<keyword evidence="7" id="KW-0808">Transferase</keyword>
<evidence type="ECO:0000256" key="14">
    <source>
        <dbReference type="SAM" id="MobiDB-lite"/>
    </source>
</evidence>
<evidence type="ECO:0000256" key="3">
    <source>
        <dbReference type="ARBA" id="ARBA00003976"/>
    </source>
</evidence>
<keyword evidence="8" id="KW-0479">Metal-binding</keyword>
<dbReference type="SUPFAM" id="SSF57850">
    <property type="entry name" value="RING/U-box"/>
    <property type="match status" value="3"/>
</dbReference>
<dbReference type="InterPro" id="IPR001841">
    <property type="entry name" value="Znf_RING"/>
</dbReference>
<dbReference type="Gene3D" id="1.20.120.1750">
    <property type="match status" value="1"/>
</dbReference>
<protein>
    <recommendedName>
        <fullName evidence="6">RBR-type E3 ubiquitin transferase</fullName>
        <ecNumber evidence="6">2.3.2.31</ecNumber>
    </recommendedName>
</protein>
<dbReference type="InterPro" id="IPR018957">
    <property type="entry name" value="Znf_C3HC4_RING-type"/>
</dbReference>
<sequence>MDTEDDVYEYDYNDDDDGSLDDDDDSNIDESDIIFEEPESSQPPPPPGNYVIIINEEDIRSRHEQDITEVSDVLSVPRSSAIILLLHHQWRVNDAKSEWYADEEKVRKASGLLEKKPNNYQQNRKAKVACGICFDDYYHDEMYDIAAGCGHLFCGSCWKEYINTSVNDGPGCLRLRCPDPPCNAAVSQDMVYKLVCDEGKKKYSGYLLRSYIEDNKSSKWKWCPGQGCGSAIQFEHDGDFKFDSENCDVHCECTHCFCWNCTEEAHHPVECSTVEKWNIKNTNEGENMTWILAHSKPCPNCKRPIEKNQGCNSMTCSMCRLRFCWICLNSTADHYACNGYDEEDDANTDMGKRRKMAKESIAKYTHYYERWAGNHSSRAKAVEDLKKVHSVHIEQLNSMGSETKTSLEFIADSWKQIIECRRVLKWIYAYGYYLPKHEKTKKQFFEYLQGEAEHGLERLHECAEKELQRYLDGISPLENFNAFRTKLKGLTNVAKNFFENLVRGLENGLSEVDCERERAIEEYKREGRKYGFYNSDNEEDKFWEAQTF</sequence>
<evidence type="ECO:0000256" key="10">
    <source>
        <dbReference type="ARBA" id="ARBA00022771"/>
    </source>
</evidence>
<dbReference type="SMART" id="SM00647">
    <property type="entry name" value="IBR"/>
    <property type="match status" value="2"/>
</dbReference>
<accession>A0AAD4XK53</accession>
<keyword evidence="12" id="KW-0862">Zinc</keyword>
<dbReference type="InterPro" id="IPR031127">
    <property type="entry name" value="E3_UB_ligase_RBR"/>
</dbReference>
<dbReference type="Gene3D" id="3.30.40.10">
    <property type="entry name" value="Zinc/RING finger domain, C3HC4 (zinc finger)"/>
    <property type="match status" value="1"/>
</dbReference>
<comment type="catalytic activity">
    <reaction evidence="1">
        <text>[E2 ubiquitin-conjugating enzyme]-S-ubiquitinyl-L-cysteine + [acceptor protein]-L-lysine = [E2 ubiquitin-conjugating enzyme]-L-cysteine + [acceptor protein]-N(6)-ubiquitinyl-L-lysine.</text>
        <dbReference type="EC" id="2.3.2.31"/>
    </reaction>
</comment>
<gene>
    <name evidence="17" type="ORF">MKW98_021350</name>
</gene>
<evidence type="ECO:0000256" key="5">
    <source>
        <dbReference type="ARBA" id="ARBA00005884"/>
    </source>
</evidence>
<dbReference type="CDD" id="cd20346">
    <property type="entry name" value="BRcat_RBR_ANKIB1"/>
    <property type="match status" value="1"/>
</dbReference>
<dbReference type="Pfam" id="PF00097">
    <property type="entry name" value="zf-C3HC4"/>
    <property type="match status" value="1"/>
</dbReference>
<evidence type="ECO:0000256" key="8">
    <source>
        <dbReference type="ARBA" id="ARBA00022723"/>
    </source>
</evidence>
<evidence type="ECO:0000313" key="18">
    <source>
        <dbReference type="Proteomes" id="UP001202328"/>
    </source>
</evidence>
<dbReference type="Pfam" id="PF01485">
    <property type="entry name" value="IBR"/>
    <property type="match status" value="1"/>
</dbReference>
<evidence type="ECO:0000256" key="2">
    <source>
        <dbReference type="ARBA" id="ARBA00001947"/>
    </source>
</evidence>
<reference evidence="17" key="1">
    <citation type="submission" date="2022-04" db="EMBL/GenBank/DDBJ databases">
        <title>A functionally conserved STORR gene fusion in Papaver species that diverged 16.8 million years ago.</title>
        <authorList>
            <person name="Catania T."/>
        </authorList>
    </citation>
    <scope>NUCLEOTIDE SEQUENCE</scope>
    <source>
        <strain evidence="17">S-188037</strain>
    </source>
</reference>
<evidence type="ECO:0000259" key="16">
    <source>
        <dbReference type="PROSITE" id="PS51873"/>
    </source>
</evidence>
<feature type="domain" description="RING-type" evidence="15">
    <location>
        <begin position="130"/>
        <end position="178"/>
    </location>
</feature>
<evidence type="ECO:0000256" key="6">
    <source>
        <dbReference type="ARBA" id="ARBA00012251"/>
    </source>
</evidence>
<comment type="function">
    <text evidence="3">Might act as an E3 ubiquitin-protein ligase, or as part of E3 complex, which accepts ubiquitin from specific E2 ubiquitin-conjugating enzymes and then transfers it to substrates.</text>
</comment>
<keyword evidence="18" id="KW-1185">Reference proteome</keyword>
<evidence type="ECO:0000256" key="13">
    <source>
        <dbReference type="PROSITE-ProRule" id="PRU00175"/>
    </source>
</evidence>
<organism evidence="17 18">
    <name type="scientific">Papaver atlanticum</name>
    <dbReference type="NCBI Taxonomy" id="357466"/>
    <lineage>
        <taxon>Eukaryota</taxon>
        <taxon>Viridiplantae</taxon>
        <taxon>Streptophyta</taxon>
        <taxon>Embryophyta</taxon>
        <taxon>Tracheophyta</taxon>
        <taxon>Spermatophyta</taxon>
        <taxon>Magnoliopsida</taxon>
        <taxon>Ranunculales</taxon>
        <taxon>Papaveraceae</taxon>
        <taxon>Papaveroideae</taxon>
        <taxon>Papaver</taxon>
    </lineage>
</organism>
<dbReference type="PROSITE" id="PS51873">
    <property type="entry name" value="TRIAD"/>
    <property type="match status" value="1"/>
</dbReference>
<dbReference type="EMBL" id="JAJJMB010008983">
    <property type="protein sequence ID" value="KAI3917588.1"/>
    <property type="molecule type" value="Genomic_DNA"/>
</dbReference>
<evidence type="ECO:0000256" key="4">
    <source>
        <dbReference type="ARBA" id="ARBA00004906"/>
    </source>
</evidence>
<evidence type="ECO:0000256" key="7">
    <source>
        <dbReference type="ARBA" id="ARBA00022679"/>
    </source>
</evidence>
<dbReference type="InterPro" id="IPR002867">
    <property type="entry name" value="IBR_dom"/>
</dbReference>
<dbReference type="PANTHER" id="PTHR11685">
    <property type="entry name" value="RBR FAMILY RING FINGER AND IBR DOMAIN-CONTAINING"/>
    <property type="match status" value="1"/>
</dbReference>
<dbReference type="FunFam" id="3.30.40.10:FF:000019">
    <property type="entry name" value="RBR-type E3 ubiquitin transferase"/>
    <property type="match status" value="1"/>
</dbReference>
<evidence type="ECO:0000256" key="11">
    <source>
        <dbReference type="ARBA" id="ARBA00022786"/>
    </source>
</evidence>
<keyword evidence="11" id="KW-0833">Ubl conjugation pathway</keyword>
<comment type="cofactor">
    <cofactor evidence="2">
        <name>Zn(2+)</name>
        <dbReference type="ChEBI" id="CHEBI:29105"/>
    </cofactor>
</comment>
<dbReference type="AlphaFoldDB" id="A0AAD4XK53"/>
<dbReference type="InterPro" id="IPR044066">
    <property type="entry name" value="TRIAD_supradom"/>
</dbReference>
<dbReference type="InterPro" id="IPR013083">
    <property type="entry name" value="Znf_RING/FYVE/PHD"/>
</dbReference>
<keyword evidence="9" id="KW-0677">Repeat</keyword>
<dbReference type="GO" id="GO:0008270">
    <property type="term" value="F:zinc ion binding"/>
    <property type="evidence" value="ECO:0007669"/>
    <property type="project" value="UniProtKB-KW"/>
</dbReference>
<evidence type="ECO:0000259" key="15">
    <source>
        <dbReference type="PROSITE" id="PS50089"/>
    </source>
</evidence>
<keyword evidence="10 13" id="KW-0863">Zinc-finger</keyword>
<feature type="region of interest" description="Disordered" evidence="14">
    <location>
        <begin position="1"/>
        <end position="48"/>
    </location>
</feature>
<dbReference type="FunFam" id="1.20.120.1750:FF:000027">
    <property type="entry name" value="RBR-type E3 ubiquitin transferase"/>
    <property type="match status" value="1"/>
</dbReference>
<proteinExistence type="inferred from homology"/>
<evidence type="ECO:0000256" key="1">
    <source>
        <dbReference type="ARBA" id="ARBA00001798"/>
    </source>
</evidence>
<comment type="caution">
    <text evidence="17">The sequence shown here is derived from an EMBL/GenBank/DDBJ whole genome shotgun (WGS) entry which is preliminary data.</text>
</comment>
<dbReference type="EC" id="2.3.2.31" evidence="6"/>
<comment type="pathway">
    <text evidence="4">Protein modification; protein ubiquitination.</text>
</comment>
<dbReference type="PROSITE" id="PS50089">
    <property type="entry name" value="ZF_RING_2"/>
    <property type="match status" value="1"/>
</dbReference>
<dbReference type="GO" id="GO:0016567">
    <property type="term" value="P:protein ubiquitination"/>
    <property type="evidence" value="ECO:0007669"/>
    <property type="project" value="InterPro"/>
</dbReference>
<comment type="similarity">
    <text evidence="5">Belongs to the RBR family. Ariadne subfamily.</text>
</comment>
<evidence type="ECO:0000256" key="9">
    <source>
        <dbReference type="ARBA" id="ARBA00022737"/>
    </source>
</evidence>
<feature type="domain" description="RING-type" evidence="16">
    <location>
        <begin position="126"/>
        <end position="341"/>
    </location>
</feature>
<dbReference type="GO" id="GO:0061630">
    <property type="term" value="F:ubiquitin protein ligase activity"/>
    <property type="evidence" value="ECO:0007669"/>
    <property type="project" value="UniProtKB-EC"/>
</dbReference>
<dbReference type="Proteomes" id="UP001202328">
    <property type="component" value="Unassembled WGS sequence"/>
</dbReference>
<evidence type="ECO:0000313" key="17">
    <source>
        <dbReference type="EMBL" id="KAI3917588.1"/>
    </source>
</evidence>